<protein>
    <submittedName>
        <fullName evidence="2">Uncharacterized protein</fullName>
    </submittedName>
</protein>
<evidence type="ECO:0000256" key="1">
    <source>
        <dbReference type="SAM" id="MobiDB-lite"/>
    </source>
</evidence>
<reference evidence="2 3" key="1">
    <citation type="submission" date="2024-11" db="EMBL/GenBank/DDBJ databases">
        <title>Adaptive evolution of stress response genes in parasites aligns with host niche diversity.</title>
        <authorList>
            <person name="Hahn C."/>
            <person name="Resl P."/>
        </authorList>
    </citation>
    <scope>NUCLEOTIDE SEQUENCE [LARGE SCALE GENOMIC DNA]</scope>
    <source>
        <strain evidence="2">EGGRZ-B1_66</strain>
        <tissue evidence="2">Body</tissue>
    </source>
</reference>
<organism evidence="2 3">
    <name type="scientific">Cichlidogyrus casuarinus</name>
    <dbReference type="NCBI Taxonomy" id="1844966"/>
    <lineage>
        <taxon>Eukaryota</taxon>
        <taxon>Metazoa</taxon>
        <taxon>Spiralia</taxon>
        <taxon>Lophotrochozoa</taxon>
        <taxon>Platyhelminthes</taxon>
        <taxon>Monogenea</taxon>
        <taxon>Monopisthocotylea</taxon>
        <taxon>Dactylogyridea</taxon>
        <taxon>Ancyrocephalidae</taxon>
        <taxon>Cichlidogyrus</taxon>
    </lineage>
</organism>
<feature type="compositionally biased region" description="Polar residues" evidence="1">
    <location>
        <begin position="72"/>
        <end position="85"/>
    </location>
</feature>
<dbReference type="Proteomes" id="UP001626550">
    <property type="component" value="Unassembled WGS sequence"/>
</dbReference>
<name>A0ABD2QKJ5_9PLAT</name>
<feature type="region of interest" description="Disordered" evidence="1">
    <location>
        <begin position="72"/>
        <end position="114"/>
    </location>
</feature>
<comment type="caution">
    <text evidence="2">The sequence shown here is derived from an EMBL/GenBank/DDBJ whole genome shotgun (WGS) entry which is preliminary data.</text>
</comment>
<evidence type="ECO:0000313" key="2">
    <source>
        <dbReference type="EMBL" id="KAL3319271.1"/>
    </source>
</evidence>
<keyword evidence="3" id="KW-1185">Reference proteome</keyword>
<proteinExistence type="predicted"/>
<dbReference type="AlphaFoldDB" id="A0ABD2QKJ5"/>
<sequence>MLDLISTAATINTSDAASTLLDDEEDASSIASTQYSSVPAFANNDQASQAAMNVNHIGSSQRALYTRNGTRSGASLLTTSSTNPQVRKPGIKKGKQNATKHAGTGMSLTSTSSELGIPDTVSLGSMTASPSCCCGEAMSGDASSM</sequence>
<evidence type="ECO:0000313" key="3">
    <source>
        <dbReference type="Proteomes" id="UP001626550"/>
    </source>
</evidence>
<accession>A0ABD2QKJ5</accession>
<dbReference type="EMBL" id="JBJKFK010000151">
    <property type="protein sequence ID" value="KAL3319271.1"/>
    <property type="molecule type" value="Genomic_DNA"/>
</dbReference>
<gene>
    <name evidence="2" type="ORF">Ciccas_002059</name>
</gene>